<keyword evidence="7 11" id="KW-0067">ATP-binding</keyword>
<comment type="function">
    <text evidence="11">Catalyzes the transfer of the gamma-phosphate of ATP to D-galactose to form alpha-D-galactose-1-phosphate (Gal-1-P).</text>
</comment>
<evidence type="ECO:0000256" key="2">
    <source>
        <dbReference type="ARBA" id="ARBA00022490"/>
    </source>
</evidence>
<evidence type="ECO:0000256" key="4">
    <source>
        <dbReference type="ARBA" id="ARBA00022723"/>
    </source>
</evidence>
<evidence type="ECO:0000259" key="15">
    <source>
        <dbReference type="Pfam" id="PF10509"/>
    </source>
</evidence>
<dbReference type="InterPro" id="IPR014721">
    <property type="entry name" value="Ribsml_uS5_D2-typ_fold_subgr"/>
</dbReference>
<evidence type="ECO:0000256" key="6">
    <source>
        <dbReference type="ARBA" id="ARBA00022777"/>
    </source>
</evidence>
<dbReference type="STRING" id="180163.SAMN02745174_01357"/>
<evidence type="ECO:0000256" key="12">
    <source>
        <dbReference type="NCBIfam" id="TIGR00131"/>
    </source>
</evidence>
<evidence type="ECO:0000256" key="11">
    <source>
        <dbReference type="HAMAP-Rule" id="MF_00246"/>
    </source>
</evidence>
<evidence type="ECO:0000256" key="8">
    <source>
        <dbReference type="ARBA" id="ARBA00022842"/>
    </source>
</evidence>
<dbReference type="PIRSF" id="PIRSF000530">
    <property type="entry name" value="Galactokinase"/>
    <property type="match status" value="1"/>
</dbReference>
<dbReference type="GO" id="GO:0005829">
    <property type="term" value="C:cytosol"/>
    <property type="evidence" value="ECO:0007669"/>
    <property type="project" value="TreeGrafter"/>
</dbReference>
<dbReference type="Gene3D" id="3.30.230.10">
    <property type="match status" value="1"/>
</dbReference>
<dbReference type="FunFam" id="3.30.70.890:FF:000001">
    <property type="entry name" value="Galactokinase"/>
    <property type="match status" value="1"/>
</dbReference>
<dbReference type="InterPro" id="IPR036554">
    <property type="entry name" value="GHMP_kinase_C_sf"/>
</dbReference>
<dbReference type="PROSITE" id="PS00106">
    <property type="entry name" value="GALACTOKINASE"/>
    <property type="match status" value="1"/>
</dbReference>
<dbReference type="EC" id="2.7.1.6" evidence="11 12"/>
<dbReference type="UniPathway" id="UPA00214"/>
<reference evidence="16 17" key="1">
    <citation type="submission" date="2017-02" db="EMBL/GenBank/DDBJ databases">
        <authorList>
            <person name="Peterson S.W."/>
        </authorList>
    </citation>
    <scope>NUCLEOTIDE SEQUENCE [LARGE SCALE GENOMIC DNA]</scope>
    <source>
        <strain evidence="16 17">ATCC 700028</strain>
    </source>
</reference>
<evidence type="ECO:0000256" key="9">
    <source>
        <dbReference type="ARBA" id="ARBA00023144"/>
    </source>
</evidence>
<comment type="pathway">
    <text evidence="11">Carbohydrate metabolism; galactose metabolism.</text>
</comment>
<evidence type="ECO:0000256" key="7">
    <source>
        <dbReference type="ARBA" id="ARBA00022840"/>
    </source>
</evidence>
<feature type="active site" description="Proton acceptor" evidence="11">
    <location>
        <position position="176"/>
    </location>
</feature>
<dbReference type="SUPFAM" id="SSF54211">
    <property type="entry name" value="Ribosomal protein S5 domain 2-like"/>
    <property type="match status" value="1"/>
</dbReference>
<dbReference type="Pfam" id="PF08544">
    <property type="entry name" value="GHMP_kinases_C"/>
    <property type="match status" value="1"/>
</dbReference>
<keyword evidence="17" id="KW-1185">Reference proteome</keyword>
<evidence type="ECO:0000256" key="10">
    <source>
        <dbReference type="ARBA" id="ARBA00023277"/>
    </source>
</evidence>
<keyword evidence="10 11" id="KW-0119">Carbohydrate metabolism</keyword>
<proteinExistence type="inferred from homology"/>
<dbReference type="Pfam" id="PF00288">
    <property type="entry name" value="GHMP_kinases_N"/>
    <property type="match status" value="1"/>
</dbReference>
<evidence type="ECO:0000256" key="3">
    <source>
        <dbReference type="ARBA" id="ARBA00022679"/>
    </source>
</evidence>
<dbReference type="GO" id="GO:0005524">
    <property type="term" value="F:ATP binding"/>
    <property type="evidence" value="ECO:0007669"/>
    <property type="project" value="UniProtKB-UniRule"/>
</dbReference>
<dbReference type="GO" id="GO:0004335">
    <property type="term" value="F:galactokinase activity"/>
    <property type="evidence" value="ECO:0007669"/>
    <property type="project" value="UniProtKB-UniRule"/>
</dbReference>
<keyword evidence="3 11" id="KW-0808">Transferase</keyword>
<dbReference type="PRINTS" id="PR00473">
    <property type="entry name" value="GALCTOKINASE"/>
</dbReference>
<comment type="similarity">
    <text evidence="1 11">Belongs to the GHMP kinase family. GalK subfamily.</text>
</comment>
<evidence type="ECO:0000313" key="17">
    <source>
        <dbReference type="Proteomes" id="UP000191153"/>
    </source>
</evidence>
<dbReference type="PANTHER" id="PTHR10457:SF7">
    <property type="entry name" value="GALACTOKINASE-RELATED"/>
    <property type="match status" value="1"/>
</dbReference>
<dbReference type="PANTHER" id="PTHR10457">
    <property type="entry name" value="MEVALONATE KINASE/GALACTOKINASE"/>
    <property type="match status" value="1"/>
</dbReference>
<evidence type="ECO:0000256" key="1">
    <source>
        <dbReference type="ARBA" id="ARBA00006566"/>
    </source>
</evidence>
<feature type="domain" description="GHMP kinase C-terminal" evidence="14">
    <location>
        <begin position="287"/>
        <end position="369"/>
    </location>
</feature>
<feature type="binding site" evidence="11">
    <location>
        <position position="132"/>
    </location>
    <ligand>
        <name>Mg(2+)</name>
        <dbReference type="ChEBI" id="CHEBI:18420"/>
    </ligand>
</feature>
<dbReference type="PRINTS" id="PR00959">
    <property type="entry name" value="MEVGALKINASE"/>
</dbReference>
<dbReference type="InterPro" id="IPR020568">
    <property type="entry name" value="Ribosomal_Su5_D2-typ_SF"/>
</dbReference>
<dbReference type="NCBIfam" id="NF003705">
    <property type="entry name" value="PRK05322.1"/>
    <property type="match status" value="1"/>
</dbReference>
<feature type="binding site" evidence="11">
    <location>
        <begin position="126"/>
        <end position="132"/>
    </location>
    <ligand>
        <name>ATP</name>
        <dbReference type="ChEBI" id="CHEBI:30616"/>
    </ligand>
</feature>
<feature type="binding site" evidence="11">
    <location>
        <begin position="35"/>
        <end position="38"/>
    </location>
    <ligand>
        <name>substrate</name>
    </ligand>
</feature>
<keyword evidence="4 11" id="KW-0479">Metal-binding</keyword>
<name>A0A1T4MXC7_9FUSO</name>
<dbReference type="InterPro" id="IPR006206">
    <property type="entry name" value="Mevalonate/galactokinase"/>
</dbReference>
<dbReference type="InterPro" id="IPR000705">
    <property type="entry name" value="Galactokinase"/>
</dbReference>
<dbReference type="GO" id="GO:0006012">
    <property type="term" value="P:galactose metabolic process"/>
    <property type="evidence" value="ECO:0007669"/>
    <property type="project" value="UniProtKB-UniRule"/>
</dbReference>
<organism evidence="16 17">
    <name type="scientific">Cetobacterium ceti</name>
    <dbReference type="NCBI Taxonomy" id="180163"/>
    <lineage>
        <taxon>Bacteria</taxon>
        <taxon>Fusobacteriati</taxon>
        <taxon>Fusobacteriota</taxon>
        <taxon>Fusobacteriia</taxon>
        <taxon>Fusobacteriales</taxon>
        <taxon>Fusobacteriaceae</taxon>
        <taxon>Cetobacterium</taxon>
    </lineage>
</organism>
<feature type="binding site" evidence="11">
    <location>
        <position position="164"/>
    </location>
    <ligand>
        <name>Mg(2+)</name>
        <dbReference type="ChEBI" id="CHEBI:18420"/>
    </ligand>
</feature>
<dbReference type="FunFam" id="3.30.230.10:FF:000017">
    <property type="entry name" value="Galactokinase"/>
    <property type="match status" value="1"/>
</dbReference>
<dbReference type="Proteomes" id="UP000191153">
    <property type="component" value="Unassembled WGS sequence"/>
</dbReference>
<dbReference type="NCBIfam" id="TIGR00131">
    <property type="entry name" value="gal_kin"/>
    <property type="match status" value="1"/>
</dbReference>
<dbReference type="Gene3D" id="3.30.70.890">
    <property type="entry name" value="GHMP kinase, C-terminal domain"/>
    <property type="match status" value="1"/>
</dbReference>
<dbReference type="SUPFAM" id="SSF55060">
    <property type="entry name" value="GHMP Kinase, C-terminal domain"/>
    <property type="match status" value="1"/>
</dbReference>
<dbReference type="InterPro" id="IPR022963">
    <property type="entry name" value="Galactokinase_bac"/>
</dbReference>
<keyword evidence="6 11" id="KW-0418">Kinase</keyword>
<feature type="domain" description="Galactokinase N-terminal" evidence="15">
    <location>
        <begin position="11"/>
        <end position="58"/>
    </location>
</feature>
<feature type="binding site" evidence="11">
    <location>
        <position position="69"/>
    </location>
    <ligand>
        <name>ATP</name>
        <dbReference type="ChEBI" id="CHEBI:30616"/>
    </ligand>
</feature>
<evidence type="ECO:0000313" key="16">
    <source>
        <dbReference type="EMBL" id="SJZ71308.1"/>
    </source>
</evidence>
<keyword evidence="8 11" id="KW-0460">Magnesium</keyword>
<evidence type="ECO:0000256" key="5">
    <source>
        <dbReference type="ARBA" id="ARBA00022741"/>
    </source>
</evidence>
<dbReference type="InterPro" id="IPR019539">
    <property type="entry name" value="GalKase_N"/>
</dbReference>
<gene>
    <name evidence="11" type="primary">galK</name>
    <name evidence="16" type="ORF">SAMN02745174_01357</name>
</gene>
<feature type="domain" description="GHMP kinase N-terminal" evidence="13">
    <location>
        <begin position="95"/>
        <end position="184"/>
    </location>
</feature>
<feature type="site" description="Transition state stabilizer" evidence="11">
    <location>
        <position position="29"/>
    </location>
</feature>
<dbReference type="Pfam" id="PF10509">
    <property type="entry name" value="GalKase_gal_bdg"/>
    <property type="match status" value="1"/>
</dbReference>
<accession>A0A1T4MXC7</accession>
<dbReference type="InterPro" id="IPR013750">
    <property type="entry name" value="GHMP_kinase_C_dom"/>
</dbReference>
<dbReference type="HAMAP" id="MF_00246">
    <property type="entry name" value="Galactokinase"/>
    <property type="match status" value="1"/>
</dbReference>
<feature type="binding site" evidence="11">
    <location>
        <position position="226"/>
    </location>
    <ligand>
        <name>substrate</name>
    </ligand>
</feature>
<dbReference type="EMBL" id="FUWX01000009">
    <property type="protein sequence ID" value="SJZ71308.1"/>
    <property type="molecule type" value="Genomic_DNA"/>
</dbReference>
<dbReference type="InterPro" id="IPR006204">
    <property type="entry name" value="GHMP_kinase_N_dom"/>
</dbReference>
<dbReference type="PROSITE" id="PS00627">
    <property type="entry name" value="GHMP_KINASES_ATP"/>
    <property type="match status" value="1"/>
</dbReference>
<protein>
    <recommendedName>
        <fullName evidence="11 12">Galactokinase</fullName>
        <ecNumber evidence="11 12">2.7.1.6</ecNumber>
    </recommendedName>
    <alternativeName>
        <fullName evidence="11">Galactose kinase</fullName>
    </alternativeName>
</protein>
<dbReference type="InterPro" id="IPR006203">
    <property type="entry name" value="GHMP_knse_ATP-bd_CS"/>
</dbReference>
<comment type="subcellular location">
    <subcellularLocation>
        <location evidence="11">Cytoplasm</location>
    </subcellularLocation>
</comment>
<comment type="catalytic activity">
    <reaction evidence="11">
        <text>alpha-D-galactose + ATP = alpha-D-galactose 1-phosphate + ADP + H(+)</text>
        <dbReference type="Rhea" id="RHEA:13553"/>
        <dbReference type="ChEBI" id="CHEBI:15378"/>
        <dbReference type="ChEBI" id="CHEBI:28061"/>
        <dbReference type="ChEBI" id="CHEBI:30616"/>
        <dbReference type="ChEBI" id="CHEBI:58336"/>
        <dbReference type="ChEBI" id="CHEBI:456216"/>
        <dbReference type="EC" id="2.7.1.6"/>
    </reaction>
</comment>
<keyword evidence="9 11" id="KW-0299">Galactose metabolism</keyword>
<dbReference type="InterPro" id="IPR019741">
    <property type="entry name" value="Galactokinase_CS"/>
</dbReference>
<keyword evidence="5 11" id="KW-0547">Nucleotide-binding</keyword>
<dbReference type="GO" id="GO:0000287">
    <property type="term" value="F:magnesium ion binding"/>
    <property type="evidence" value="ECO:0007669"/>
    <property type="project" value="UniProtKB-UniRule"/>
</dbReference>
<evidence type="ECO:0000259" key="14">
    <source>
        <dbReference type="Pfam" id="PF08544"/>
    </source>
</evidence>
<evidence type="ECO:0000259" key="13">
    <source>
        <dbReference type="Pfam" id="PF00288"/>
    </source>
</evidence>
<sequence>MEILDKLITIFKKEFGENENIKKYFAPGRVNLIGEHIDYNGGKVFPCALDFGTYGIVGKRKDKKCRMYSLNFENIGIREFSLENIKNVPEDDWVNYPKGVIKIFQDRGYEIKQGLDIVFFGNIPNGAGLSSSASIEVLMGTILKEEFNLDISMVEIVKMSQKAENEFIGVNCGIMDQFAIGMGKEDHAILLDCNSLEYNYAPFKLNNISIVIANTNKRRGLGESKYNERRASCEEALKNLQENGVKINSLCEMTMEKYLEVEKYIKSLEGRQRVKHAVSENERVLKAMESLKENNIEDFGKLMNSSHKSLKEDYEVTGLELDTLVEAAWEEKGTIGARMTGAGFGGCTVNLVEDACVDRFIKNVGEKYRNKTGLEATFYIGKPGAGARKLEDR</sequence>
<dbReference type="AlphaFoldDB" id="A0A1T4MXC7"/>
<keyword evidence="2 11" id="KW-0963">Cytoplasm</keyword>